<dbReference type="RefSeq" id="WP_075032193.1">
    <property type="nucleotide sequence ID" value="NZ_FONR01000022.1"/>
</dbReference>
<dbReference type="InterPro" id="IPR019949">
    <property type="entry name" value="CmoO-like"/>
</dbReference>
<dbReference type="EMBL" id="FONR01000022">
    <property type="protein sequence ID" value="SFG54205.1"/>
    <property type="molecule type" value="Genomic_DNA"/>
</dbReference>
<dbReference type="CDD" id="cd00347">
    <property type="entry name" value="Flavin_utilizing_monoxygenases"/>
    <property type="match status" value="1"/>
</dbReference>
<dbReference type="PANTHER" id="PTHR30137">
    <property type="entry name" value="LUCIFERASE-LIKE MONOOXYGENASE"/>
    <property type="match status" value="1"/>
</dbReference>
<comment type="similarity">
    <text evidence="1">To bacterial alkanal monooxygenase alpha and beta chains.</text>
</comment>
<dbReference type="InterPro" id="IPR050766">
    <property type="entry name" value="Bact_Lucif_Oxidored"/>
</dbReference>
<dbReference type="NCBIfam" id="TIGR03558">
    <property type="entry name" value="oxido_grp_1"/>
    <property type="match status" value="1"/>
</dbReference>
<dbReference type="Gene3D" id="3.20.20.30">
    <property type="entry name" value="Luciferase-like domain"/>
    <property type="match status" value="1"/>
</dbReference>
<organism evidence="4 5">
    <name type="scientific">Streptomyces mirabilis</name>
    <dbReference type="NCBI Taxonomy" id="68239"/>
    <lineage>
        <taxon>Bacteria</taxon>
        <taxon>Bacillati</taxon>
        <taxon>Actinomycetota</taxon>
        <taxon>Actinomycetes</taxon>
        <taxon>Kitasatosporales</taxon>
        <taxon>Streptomycetaceae</taxon>
        <taxon>Streptomyces</taxon>
    </lineage>
</organism>
<gene>
    <name evidence="4" type="ORF">SAMN02787118_122106</name>
</gene>
<dbReference type="GO" id="GO:0005829">
    <property type="term" value="C:cytosol"/>
    <property type="evidence" value="ECO:0007669"/>
    <property type="project" value="TreeGrafter"/>
</dbReference>
<dbReference type="OrthoDB" id="9780518at2"/>
<evidence type="ECO:0000313" key="5">
    <source>
        <dbReference type="Proteomes" id="UP000181942"/>
    </source>
</evidence>
<protein>
    <submittedName>
        <fullName evidence="4">Luciferase family oxidoreductase, group 1</fullName>
    </submittedName>
</protein>
<sequence>MFDGRLHLSILDHTPVSSGSPLGDAFWHSTKLAQLAERTGYERYWVAEHHNMPWLASSTPAVLAAHLAAQTSTLRVGTGGLMLSNYSPLSTVEQMGLLEVLHPGRIDLGLGRSSGADQITTHALQPNHREFGQLFAELLAFFRGDFPDGHPYGSIIATPGRGDMPAIWLLGSGSYSAQLAGSLGLPFAHGGHFMGSNSVQAIETYHQAFRPSETLEEPYAIVSVGAICMETDELAQRYQNAAHISTVRAMSGQPGPLLSPEEIEATPDGPSAPAQDDYVSEVFSHHIVGSPTTVKAGLEDLATRTGANELMIATIMHGYEKRMRSYELIAEACLTGNPA</sequence>
<dbReference type="SUPFAM" id="SSF51679">
    <property type="entry name" value="Bacterial luciferase-like"/>
    <property type="match status" value="1"/>
</dbReference>
<dbReference type="FunFam" id="3.20.20.30:FF:000002">
    <property type="entry name" value="LLM class flavin-dependent oxidoreductase"/>
    <property type="match status" value="1"/>
</dbReference>
<dbReference type="Pfam" id="PF00296">
    <property type="entry name" value="Bac_luciferase"/>
    <property type="match status" value="1"/>
</dbReference>
<evidence type="ECO:0000256" key="2">
    <source>
        <dbReference type="SAM" id="MobiDB-lite"/>
    </source>
</evidence>
<evidence type="ECO:0000313" key="4">
    <source>
        <dbReference type="EMBL" id="SFG54205.1"/>
    </source>
</evidence>
<dbReference type="PANTHER" id="PTHR30137:SF6">
    <property type="entry name" value="LUCIFERASE-LIKE MONOOXYGENASE"/>
    <property type="match status" value="1"/>
</dbReference>
<accession>A0A1I2SMY2</accession>
<dbReference type="AlphaFoldDB" id="A0A1I2SMY2"/>
<feature type="domain" description="Luciferase-like" evidence="3">
    <location>
        <begin position="24"/>
        <end position="307"/>
    </location>
</feature>
<proteinExistence type="predicted"/>
<feature type="region of interest" description="Disordered" evidence="2">
    <location>
        <begin position="251"/>
        <end position="274"/>
    </location>
</feature>
<dbReference type="InterPro" id="IPR011251">
    <property type="entry name" value="Luciferase-like_dom"/>
</dbReference>
<reference evidence="4 5" key="1">
    <citation type="submission" date="2016-10" db="EMBL/GenBank/DDBJ databases">
        <authorList>
            <person name="de Groot N.N."/>
        </authorList>
    </citation>
    <scope>NUCLEOTIDE SEQUENCE [LARGE SCALE GENOMIC DNA]</scope>
    <source>
        <strain evidence="4 5">OK461</strain>
    </source>
</reference>
<dbReference type="Proteomes" id="UP000181942">
    <property type="component" value="Unassembled WGS sequence"/>
</dbReference>
<dbReference type="GO" id="GO:0016705">
    <property type="term" value="F:oxidoreductase activity, acting on paired donors, with incorporation or reduction of molecular oxygen"/>
    <property type="evidence" value="ECO:0007669"/>
    <property type="project" value="InterPro"/>
</dbReference>
<name>A0A1I2SMY2_9ACTN</name>
<dbReference type="InterPro" id="IPR036661">
    <property type="entry name" value="Luciferase-like_sf"/>
</dbReference>
<evidence type="ECO:0000256" key="1">
    <source>
        <dbReference type="ARBA" id="ARBA00007789"/>
    </source>
</evidence>
<evidence type="ECO:0000259" key="3">
    <source>
        <dbReference type="Pfam" id="PF00296"/>
    </source>
</evidence>